<proteinExistence type="predicted"/>
<dbReference type="AlphaFoldDB" id="A0A2X0RG05"/>
<gene>
    <name evidence="1" type="ORF">NITFAB_2267</name>
</gene>
<organism evidence="1">
    <name type="scientific">Candidatus Nitrotoga fabula</name>
    <dbReference type="NCBI Taxonomy" id="2182327"/>
    <lineage>
        <taxon>Bacteria</taxon>
        <taxon>Pseudomonadati</taxon>
        <taxon>Pseudomonadota</taxon>
        <taxon>Betaproteobacteria</taxon>
        <taxon>Nitrosomonadales</taxon>
        <taxon>Gallionellaceae</taxon>
        <taxon>Candidatus Nitrotoga</taxon>
    </lineage>
</organism>
<protein>
    <submittedName>
        <fullName evidence="1">Uncharacterized protein</fullName>
    </submittedName>
</protein>
<evidence type="ECO:0000313" key="1">
    <source>
        <dbReference type="EMBL" id="SPS06674.1"/>
    </source>
</evidence>
<dbReference type="EMBL" id="LS423452">
    <property type="protein sequence ID" value="SPS06674.1"/>
    <property type="molecule type" value="Genomic_DNA"/>
</dbReference>
<accession>A0A2X0RG05</accession>
<sequence>MITTNRKRITLKPQIPVGLIKVKTILGDAEPLSEEEIRNLIVWQEKQIEEWAIKKLDQLLEYGDRYPSIAEQLCKKVADKYGEDDQLSALLIRRLRIDRTGKPKVKRKRWTCSSYLVLLTHYYALLQHDMPRQDVLEKLADMEKLNGENRAKKIEGKITEARKQVKEKDLPDFCHPPVSRKKGSAI</sequence>
<name>A0A2X0RG05_9PROT</name>
<reference evidence="1" key="1">
    <citation type="submission" date="2018-05" db="EMBL/GenBank/DDBJ databases">
        <authorList>
            <person name="Lanie J.A."/>
            <person name="Ng W.-L."/>
            <person name="Kazmierczak K.M."/>
            <person name="Andrzejewski T.M."/>
            <person name="Davidsen T.M."/>
            <person name="Wayne K.J."/>
            <person name="Tettelin H."/>
            <person name="Glass J.I."/>
            <person name="Rusch D."/>
            <person name="Podicherti R."/>
            <person name="Tsui H.-C.T."/>
            <person name="Winkler M.E."/>
        </authorList>
    </citation>
    <scope>NUCLEOTIDE SEQUENCE</scope>
    <source>
        <strain evidence="1">KNB</strain>
    </source>
</reference>